<organism evidence="8 9">
    <name type="scientific">Pyrolobus fumarii (strain DSM 11204 / 1A)</name>
    <dbReference type="NCBI Taxonomy" id="694429"/>
    <lineage>
        <taxon>Archaea</taxon>
        <taxon>Thermoproteota</taxon>
        <taxon>Thermoprotei</taxon>
        <taxon>Desulfurococcales</taxon>
        <taxon>Pyrodictiaceae</taxon>
        <taxon>Pyrolobus</taxon>
    </lineage>
</organism>
<evidence type="ECO:0000256" key="5">
    <source>
        <dbReference type="ARBA" id="ARBA00022884"/>
    </source>
</evidence>
<dbReference type="PANTHER" id="PTHR11727">
    <property type="entry name" value="DIMETHYLADENOSINE TRANSFERASE"/>
    <property type="match status" value="1"/>
</dbReference>
<dbReference type="GO" id="GO:0000179">
    <property type="term" value="F:rRNA (adenine-N6,N6-)-dimethyltransferase activity"/>
    <property type="evidence" value="ECO:0007669"/>
    <property type="project" value="UniProtKB-UniRule"/>
</dbReference>
<keyword evidence="5 6" id="KW-0694">RNA-binding</keyword>
<dbReference type="FunCoup" id="G0EES8">
    <property type="interactions" value="4"/>
</dbReference>
<dbReference type="InterPro" id="IPR020598">
    <property type="entry name" value="rRNA_Ade_methylase_Trfase_N"/>
</dbReference>
<keyword evidence="4 6" id="KW-0949">S-adenosyl-L-methionine</keyword>
<protein>
    <submittedName>
        <fullName evidence="8">Ribosomal RNA adenine methylase transferase</fullName>
    </submittedName>
</protein>
<dbReference type="AlphaFoldDB" id="G0EES8"/>
<dbReference type="PANTHER" id="PTHR11727:SF7">
    <property type="entry name" value="DIMETHYLADENOSINE TRANSFERASE-RELATED"/>
    <property type="match status" value="1"/>
</dbReference>
<reference evidence="8 9" key="1">
    <citation type="journal article" date="2011" name="Stand. Genomic Sci.">
        <title>Complete genome sequence of the hyperthermophilic chemolithoautotroph Pyrolobus fumarii type strain (1A).</title>
        <authorList>
            <person name="Anderson I."/>
            <person name="Goker M."/>
            <person name="Nolan M."/>
            <person name="Lucas S."/>
            <person name="Hammon N."/>
            <person name="Deshpande S."/>
            <person name="Cheng J.F."/>
            <person name="Tapia R."/>
            <person name="Han C."/>
            <person name="Goodwin L."/>
            <person name="Pitluck S."/>
            <person name="Huntemann M."/>
            <person name="Liolios K."/>
            <person name="Ivanova N."/>
            <person name="Pagani I."/>
            <person name="Mavromatis K."/>
            <person name="Ovchinikova G."/>
            <person name="Pati A."/>
            <person name="Chen A."/>
            <person name="Palaniappan K."/>
            <person name="Land M."/>
            <person name="Hauser L."/>
            <person name="Brambilla E.M."/>
            <person name="Huber H."/>
            <person name="Yasawong M."/>
            <person name="Rohde M."/>
            <person name="Spring S."/>
            <person name="Abt B."/>
            <person name="Sikorski J."/>
            <person name="Wirth R."/>
            <person name="Detter J.C."/>
            <person name="Woyke T."/>
            <person name="Bristow J."/>
            <person name="Eisen J.A."/>
            <person name="Markowitz V."/>
            <person name="Hugenholtz P."/>
            <person name="Kyrpides N.C."/>
            <person name="Klenk H.P."/>
            <person name="Lapidus A."/>
        </authorList>
    </citation>
    <scope>NUCLEOTIDE SEQUENCE [LARGE SCALE GENOMIC DNA]</scope>
    <source>
        <strain evidence="9">DSM 11204 / 1A</strain>
    </source>
</reference>
<dbReference type="InParanoid" id="G0EES8"/>
<feature type="binding site" evidence="6">
    <location>
        <position position="70"/>
    </location>
    <ligand>
        <name>S-adenosyl-L-methionine</name>
        <dbReference type="ChEBI" id="CHEBI:59789"/>
    </ligand>
</feature>
<dbReference type="STRING" id="694429.Pyrfu_0170"/>
<gene>
    <name evidence="8" type="ordered locus">Pyrfu_0170</name>
</gene>
<evidence type="ECO:0000256" key="2">
    <source>
        <dbReference type="ARBA" id="ARBA00022603"/>
    </source>
</evidence>
<feature type="domain" description="Ribosomal RNA adenine methylase transferase N-terminal" evidence="7">
    <location>
        <begin position="2"/>
        <end position="169"/>
    </location>
</feature>
<dbReference type="NCBIfam" id="TIGR00755">
    <property type="entry name" value="ksgA"/>
    <property type="match status" value="1"/>
</dbReference>
<dbReference type="eggNOG" id="arCOG04131">
    <property type="taxonomic scope" value="Archaea"/>
</dbReference>
<feature type="binding site" evidence="6">
    <location>
        <position position="45"/>
    </location>
    <ligand>
        <name>S-adenosyl-L-methionine</name>
        <dbReference type="ChEBI" id="CHEBI:59789"/>
    </ligand>
</feature>
<sequence>MVDPRLVLEIARNMRGCNYVVEPGAGLGVVTSRLSDNAGYVLGVEVDARFIPLLGEVAREHKNIDVVYGDILELFFERVECMAGNLPYSITGPFFSRLVKVFRPKSAIFTVQREVASRLAAKPGTSSYGRLTVLVQLVYEVKLGNVYPPSSFYPPPEVYSQTVNLRLREDAVSPSEIEIVEEFTRCLFSQRNKRVAKVLRSCCENGDFVNDVGERRVYELSPSEVYSLALKCFGSSR</sequence>
<evidence type="ECO:0000256" key="3">
    <source>
        <dbReference type="ARBA" id="ARBA00022679"/>
    </source>
</evidence>
<evidence type="ECO:0000256" key="4">
    <source>
        <dbReference type="ARBA" id="ARBA00022691"/>
    </source>
</evidence>
<evidence type="ECO:0000259" key="7">
    <source>
        <dbReference type="SMART" id="SM00650"/>
    </source>
</evidence>
<accession>G0EES8</accession>
<keyword evidence="2 6" id="KW-0489">Methyltransferase</keyword>
<dbReference type="PROSITE" id="PS01131">
    <property type="entry name" value="RRNA_A_DIMETH"/>
    <property type="match status" value="1"/>
</dbReference>
<dbReference type="KEGG" id="pfm:Pyrfu_0170"/>
<name>G0EES8_PYRF1</name>
<dbReference type="Proteomes" id="UP000001037">
    <property type="component" value="Chromosome"/>
</dbReference>
<dbReference type="InterPro" id="IPR001737">
    <property type="entry name" value="KsgA/Erm"/>
</dbReference>
<dbReference type="OrthoDB" id="9883at2157"/>
<dbReference type="SMART" id="SM00650">
    <property type="entry name" value="rADc"/>
    <property type="match status" value="1"/>
</dbReference>
<keyword evidence="1" id="KW-0698">rRNA processing</keyword>
<dbReference type="HOGENOM" id="CLU_041220_0_2_2"/>
<dbReference type="InterPro" id="IPR029063">
    <property type="entry name" value="SAM-dependent_MTases_sf"/>
</dbReference>
<feature type="binding site" evidence="6">
    <location>
        <position position="1"/>
    </location>
    <ligand>
        <name>S-adenosyl-L-methionine</name>
        <dbReference type="ChEBI" id="CHEBI:59789"/>
    </ligand>
</feature>
<proteinExistence type="inferred from homology"/>
<dbReference type="InterPro" id="IPR011530">
    <property type="entry name" value="rRNA_adenine_dimethylase"/>
</dbReference>
<comment type="similarity">
    <text evidence="6">Belongs to the class I-like SAM-binding methyltransferase superfamily. rRNA adenine N(6)-methyltransferase family.</text>
</comment>
<dbReference type="Pfam" id="PF00398">
    <property type="entry name" value="RrnaAD"/>
    <property type="match status" value="1"/>
</dbReference>
<dbReference type="EMBL" id="CP002838">
    <property type="protein sequence ID" value="AEM38042.1"/>
    <property type="molecule type" value="Genomic_DNA"/>
</dbReference>
<keyword evidence="3 6" id="KW-0808">Transferase</keyword>
<dbReference type="CDD" id="cd02440">
    <property type="entry name" value="AdoMet_MTases"/>
    <property type="match status" value="1"/>
</dbReference>
<dbReference type="GO" id="GO:0003723">
    <property type="term" value="F:RNA binding"/>
    <property type="evidence" value="ECO:0007669"/>
    <property type="project" value="UniProtKB-UniRule"/>
</dbReference>
<feature type="binding site" evidence="6">
    <location>
        <position position="85"/>
    </location>
    <ligand>
        <name>S-adenosyl-L-methionine</name>
        <dbReference type="ChEBI" id="CHEBI:59789"/>
    </ligand>
</feature>
<comment type="caution">
    <text evidence="6">Lacks conserved residue(s) required for the propagation of feature annotation.</text>
</comment>
<evidence type="ECO:0000313" key="9">
    <source>
        <dbReference type="Proteomes" id="UP000001037"/>
    </source>
</evidence>
<evidence type="ECO:0000256" key="1">
    <source>
        <dbReference type="ARBA" id="ARBA00022552"/>
    </source>
</evidence>
<dbReference type="Gene3D" id="3.40.50.150">
    <property type="entry name" value="Vaccinia Virus protein VP39"/>
    <property type="match status" value="1"/>
</dbReference>
<dbReference type="SUPFAM" id="SSF53335">
    <property type="entry name" value="S-adenosyl-L-methionine-dependent methyltransferases"/>
    <property type="match status" value="1"/>
</dbReference>
<evidence type="ECO:0000256" key="6">
    <source>
        <dbReference type="PROSITE-ProRule" id="PRU01026"/>
    </source>
</evidence>
<evidence type="ECO:0000313" key="8">
    <source>
        <dbReference type="EMBL" id="AEM38042.1"/>
    </source>
</evidence>
<dbReference type="InterPro" id="IPR020596">
    <property type="entry name" value="rRNA_Ade_Mease_Trfase_CS"/>
</dbReference>
<keyword evidence="9" id="KW-1185">Reference proteome</keyword>
<dbReference type="PROSITE" id="PS51689">
    <property type="entry name" value="SAM_RNA_A_N6_MT"/>
    <property type="match status" value="1"/>
</dbReference>
<feature type="binding site" evidence="6">
    <location>
        <position position="24"/>
    </location>
    <ligand>
        <name>S-adenosyl-L-methionine</name>
        <dbReference type="ChEBI" id="CHEBI:59789"/>
    </ligand>
</feature>